<dbReference type="AlphaFoldDB" id="A0A5N6DID9"/>
<protein>
    <submittedName>
        <fullName evidence="1">Uncharacterized protein</fullName>
    </submittedName>
</protein>
<organism evidence="1 2">
    <name type="scientific">Aspergillus parasiticus</name>
    <dbReference type="NCBI Taxonomy" id="5067"/>
    <lineage>
        <taxon>Eukaryota</taxon>
        <taxon>Fungi</taxon>
        <taxon>Dikarya</taxon>
        <taxon>Ascomycota</taxon>
        <taxon>Pezizomycotina</taxon>
        <taxon>Eurotiomycetes</taxon>
        <taxon>Eurotiomycetidae</taxon>
        <taxon>Eurotiales</taxon>
        <taxon>Aspergillaceae</taxon>
        <taxon>Aspergillus</taxon>
        <taxon>Aspergillus subgen. Circumdati</taxon>
    </lineage>
</organism>
<feature type="non-terminal residue" evidence="1">
    <location>
        <position position="81"/>
    </location>
</feature>
<sequence length="81" mass="9472">MEFYIIVCDNHPSYYEVCYKACELSKEAPHGYTKRRGKEGEGYVSLDEMEKAWKAFGVYKDGMDDLGIKGMHNWRELPSRL</sequence>
<evidence type="ECO:0000313" key="1">
    <source>
        <dbReference type="EMBL" id="KAB8204864.1"/>
    </source>
</evidence>
<dbReference type="EMBL" id="ML734976">
    <property type="protein sequence ID" value="KAB8204864.1"/>
    <property type="molecule type" value="Genomic_DNA"/>
</dbReference>
<evidence type="ECO:0000313" key="2">
    <source>
        <dbReference type="Proteomes" id="UP000326532"/>
    </source>
</evidence>
<dbReference type="Proteomes" id="UP000326532">
    <property type="component" value="Unassembled WGS sequence"/>
</dbReference>
<gene>
    <name evidence="1" type="ORF">BDV34DRAFT_196771</name>
</gene>
<dbReference type="VEuPathDB" id="FungiDB:BDV34DRAFT_196771"/>
<accession>A0A5N6DID9</accession>
<reference evidence="1 2" key="1">
    <citation type="submission" date="2019-04" db="EMBL/GenBank/DDBJ databases">
        <title>Fungal friends and foes A comparative genomics study of 23 Aspergillus species from section Flavi.</title>
        <authorList>
            <consortium name="DOE Joint Genome Institute"/>
            <person name="Kjaerbolling I."/>
            <person name="Vesth T.C."/>
            <person name="Frisvad J.C."/>
            <person name="Nybo J.L."/>
            <person name="Theobald S."/>
            <person name="Kildgaard S."/>
            <person name="Petersen T.I."/>
            <person name="Kuo A."/>
            <person name="Sato A."/>
            <person name="Lyhne E.K."/>
            <person name="Kogle M.E."/>
            <person name="Wiebenga A."/>
            <person name="Kun R.S."/>
            <person name="Lubbers R.J."/>
            <person name="Makela M.R."/>
            <person name="Barry K."/>
            <person name="Chovatia M."/>
            <person name="Clum A."/>
            <person name="Daum C."/>
            <person name="Haridas S."/>
            <person name="He G."/>
            <person name="LaButti K."/>
            <person name="Lipzen A."/>
            <person name="Mondo S."/>
            <person name="Pangilinan J."/>
            <person name="Riley R."/>
            <person name="Salamov A."/>
            <person name="Simmons B.A."/>
            <person name="Magnuson J.K."/>
            <person name="Henrissat B."/>
            <person name="Mortensen U.H."/>
            <person name="Larsen T.O."/>
            <person name="De vries R.P."/>
            <person name="Grigoriev I.V."/>
            <person name="Machida M."/>
            <person name="Baker S.E."/>
            <person name="Andersen M.R."/>
        </authorList>
    </citation>
    <scope>NUCLEOTIDE SEQUENCE [LARGE SCALE GENOMIC DNA]</scope>
    <source>
        <strain evidence="1 2">CBS 117618</strain>
    </source>
</reference>
<name>A0A5N6DID9_ASPPA</name>
<proteinExistence type="predicted"/>
<keyword evidence="2" id="KW-1185">Reference proteome</keyword>